<feature type="compositionally biased region" description="Low complexity" evidence="1">
    <location>
        <begin position="45"/>
        <end position="58"/>
    </location>
</feature>
<feature type="compositionally biased region" description="Basic and acidic residues" evidence="1">
    <location>
        <begin position="75"/>
        <end position="88"/>
    </location>
</feature>
<reference evidence="3" key="1">
    <citation type="submission" date="2022-10" db="EMBL/GenBank/DDBJ databases">
        <title>Genome assembly of Pristionchus species.</title>
        <authorList>
            <person name="Yoshida K."/>
            <person name="Sommer R.J."/>
        </authorList>
    </citation>
    <scope>NUCLEOTIDE SEQUENCE [LARGE SCALE GENOMIC DNA]</scope>
    <source>
        <strain evidence="3">RS5460</strain>
    </source>
</reference>
<comment type="caution">
    <text evidence="2">The sequence shown here is derived from an EMBL/GenBank/DDBJ whole genome shotgun (WGS) entry which is preliminary data.</text>
</comment>
<evidence type="ECO:0000256" key="1">
    <source>
        <dbReference type="SAM" id="MobiDB-lite"/>
    </source>
</evidence>
<organism evidence="2 3">
    <name type="scientific">Pristionchus mayeri</name>
    <dbReference type="NCBI Taxonomy" id="1317129"/>
    <lineage>
        <taxon>Eukaryota</taxon>
        <taxon>Metazoa</taxon>
        <taxon>Ecdysozoa</taxon>
        <taxon>Nematoda</taxon>
        <taxon>Chromadorea</taxon>
        <taxon>Rhabditida</taxon>
        <taxon>Rhabditina</taxon>
        <taxon>Diplogasteromorpha</taxon>
        <taxon>Diplogasteroidea</taxon>
        <taxon>Neodiplogasteridae</taxon>
        <taxon>Pristionchus</taxon>
    </lineage>
</organism>
<gene>
    <name evidence="2" type="ORF">PMAYCL1PPCAC_19548</name>
</gene>
<feature type="region of interest" description="Disordered" evidence="1">
    <location>
        <begin position="44"/>
        <end position="96"/>
    </location>
</feature>
<dbReference type="EMBL" id="BTRK01000004">
    <property type="protein sequence ID" value="GMR49353.1"/>
    <property type="molecule type" value="Genomic_DNA"/>
</dbReference>
<evidence type="ECO:0000313" key="2">
    <source>
        <dbReference type="EMBL" id="GMR49353.1"/>
    </source>
</evidence>
<accession>A0AAN5CRF0</accession>
<sequence length="128" mass="14561">QLLHRLLWESRVQLRFCSIRTTSSLAGLLHTAAEANLSLKRNSTGAAATGNARRGFARVLRRDPSDEGRVQQSKEVNKEEKASARGEASDEEEDPEWTDYSLAYLLLKISGAREHMRYMREMYNPSLH</sequence>
<feature type="compositionally biased region" description="Basic and acidic residues" evidence="1">
    <location>
        <begin position="60"/>
        <end position="69"/>
    </location>
</feature>
<dbReference type="AlphaFoldDB" id="A0AAN5CRF0"/>
<dbReference type="Proteomes" id="UP001328107">
    <property type="component" value="Unassembled WGS sequence"/>
</dbReference>
<proteinExistence type="predicted"/>
<name>A0AAN5CRF0_9BILA</name>
<feature type="non-terminal residue" evidence="2">
    <location>
        <position position="1"/>
    </location>
</feature>
<protein>
    <submittedName>
        <fullName evidence="2">Uncharacterized protein</fullName>
    </submittedName>
</protein>
<evidence type="ECO:0000313" key="3">
    <source>
        <dbReference type="Proteomes" id="UP001328107"/>
    </source>
</evidence>
<keyword evidence="3" id="KW-1185">Reference proteome</keyword>